<gene>
    <name evidence="1" type="ORF">DMB90_08275</name>
</gene>
<protein>
    <submittedName>
        <fullName evidence="1">Uncharacterized protein</fullName>
    </submittedName>
</protein>
<organism evidence="1">
    <name type="scientific">Raoultella planticola</name>
    <name type="common">Klebsiella planticola</name>
    <dbReference type="NCBI Taxonomy" id="575"/>
    <lineage>
        <taxon>Bacteria</taxon>
        <taxon>Pseudomonadati</taxon>
        <taxon>Pseudomonadota</taxon>
        <taxon>Gammaproteobacteria</taxon>
        <taxon>Enterobacterales</taxon>
        <taxon>Enterobacteriaceae</taxon>
        <taxon>Klebsiella/Raoultella group</taxon>
        <taxon>Raoultella</taxon>
    </lineage>
</organism>
<dbReference type="NCBIfam" id="NF033695">
    <property type="entry name" value="trnsprt_adja_30"/>
    <property type="match status" value="1"/>
</dbReference>
<reference evidence="1" key="1">
    <citation type="submission" date="2018-05" db="EMBL/GenBank/DDBJ databases">
        <title>Bacterial isolates from healthy term breastfed infants carrying antibiotic resistance genes.</title>
        <authorList>
            <person name="Casaburi G."/>
        </authorList>
    </citation>
    <scope>NUCLEOTIDE SEQUENCE [LARGE SCALE GENOMIC DNA]</scope>
    <source>
        <strain evidence="1">7084_4</strain>
    </source>
</reference>
<dbReference type="AlphaFoldDB" id="A0A5P6A9H3"/>
<evidence type="ECO:0000313" key="1">
    <source>
        <dbReference type="EMBL" id="QFG76577.1"/>
    </source>
</evidence>
<accession>A0A5P6A9H3</accession>
<name>A0A5P6A9H3_RAOPL</name>
<dbReference type="EMBL" id="CP029752">
    <property type="protein sequence ID" value="QFG76577.1"/>
    <property type="molecule type" value="Genomic_DNA"/>
</dbReference>
<proteinExistence type="predicted"/>
<sequence length="71" mass="7830">MNPFTMLFIALLSIDAVRELLGASSVLGMWKDVANKGHVKRDYCRRLCRQTPISSAAISISAIKPPTPFQP</sequence>